<accession>A0AAD4MRQ9</accession>
<keyword evidence="3" id="KW-1185">Reference proteome</keyword>
<dbReference type="Proteomes" id="UP001201812">
    <property type="component" value="Unassembled WGS sequence"/>
</dbReference>
<feature type="transmembrane region" description="Helical" evidence="1">
    <location>
        <begin position="132"/>
        <end position="154"/>
    </location>
</feature>
<feature type="transmembrane region" description="Helical" evidence="1">
    <location>
        <begin position="28"/>
        <end position="51"/>
    </location>
</feature>
<name>A0AAD4MRQ9_9BILA</name>
<comment type="caution">
    <text evidence="2">The sequence shown here is derived from an EMBL/GenBank/DDBJ whole genome shotgun (WGS) entry which is preliminary data.</text>
</comment>
<organism evidence="2 3">
    <name type="scientific">Ditylenchus destructor</name>
    <dbReference type="NCBI Taxonomy" id="166010"/>
    <lineage>
        <taxon>Eukaryota</taxon>
        <taxon>Metazoa</taxon>
        <taxon>Ecdysozoa</taxon>
        <taxon>Nematoda</taxon>
        <taxon>Chromadorea</taxon>
        <taxon>Rhabditida</taxon>
        <taxon>Tylenchina</taxon>
        <taxon>Tylenchomorpha</taxon>
        <taxon>Sphaerularioidea</taxon>
        <taxon>Anguinidae</taxon>
        <taxon>Anguininae</taxon>
        <taxon>Ditylenchus</taxon>
    </lineage>
</organism>
<proteinExistence type="predicted"/>
<evidence type="ECO:0000256" key="1">
    <source>
        <dbReference type="SAM" id="Phobius"/>
    </source>
</evidence>
<evidence type="ECO:0000313" key="3">
    <source>
        <dbReference type="Proteomes" id="UP001201812"/>
    </source>
</evidence>
<protein>
    <submittedName>
        <fullName evidence="2">Uncharacterized protein</fullName>
    </submittedName>
</protein>
<dbReference type="AlphaFoldDB" id="A0AAD4MRQ9"/>
<dbReference type="EMBL" id="JAKKPZ010000064">
    <property type="protein sequence ID" value="KAI1704705.1"/>
    <property type="molecule type" value="Genomic_DNA"/>
</dbReference>
<gene>
    <name evidence="2" type="ORF">DdX_14061</name>
</gene>
<reference evidence="2" key="1">
    <citation type="submission" date="2022-01" db="EMBL/GenBank/DDBJ databases">
        <title>Genome Sequence Resource for Two Populations of Ditylenchus destructor, the Migratory Endoparasitic Phytonematode.</title>
        <authorList>
            <person name="Zhang H."/>
            <person name="Lin R."/>
            <person name="Xie B."/>
        </authorList>
    </citation>
    <scope>NUCLEOTIDE SEQUENCE</scope>
    <source>
        <strain evidence="2">BazhouSP</strain>
    </source>
</reference>
<feature type="transmembrane region" description="Helical" evidence="1">
    <location>
        <begin position="105"/>
        <end position="126"/>
    </location>
</feature>
<keyword evidence="1" id="KW-0472">Membrane</keyword>
<sequence>MLLFSRILFLYAFRRGSSFRVSELSGCMISYLSNNVLAMAIYACTYLIMIIRRLTPNAIKEVDLWVQNLASIEFETLCLTVFFLALERCLVVLLGLKFTPRIKSVLLVANIIYNPGILIVGCFVVYDDVALYVLWGIKLAVGLLNTCLYAFLVWKIKTTGISINDAIVRNTTILDICLDMVPNILEFVAEQLDADRIIGTNYIWYGSLPFLTQSINVAICGIIYNRSLLSDKQSQKVIAVSSPRTTLTTKQH</sequence>
<evidence type="ECO:0000313" key="2">
    <source>
        <dbReference type="EMBL" id="KAI1704705.1"/>
    </source>
</evidence>
<keyword evidence="1" id="KW-0812">Transmembrane</keyword>
<keyword evidence="1" id="KW-1133">Transmembrane helix</keyword>